<dbReference type="PROSITE" id="PS50097">
    <property type="entry name" value="BTB"/>
    <property type="match status" value="1"/>
</dbReference>
<dbReference type="AlphaFoldDB" id="A0A8J2NFH9"/>
<dbReference type="CDD" id="cd18186">
    <property type="entry name" value="BTB_POZ_ZBTB_KLHL-like"/>
    <property type="match status" value="1"/>
</dbReference>
<proteinExistence type="predicted"/>
<dbReference type="Pfam" id="PF00651">
    <property type="entry name" value="BTB"/>
    <property type="match status" value="1"/>
</dbReference>
<protein>
    <recommendedName>
        <fullName evidence="1">BTB domain-containing protein</fullName>
    </recommendedName>
</protein>
<feature type="domain" description="BTB" evidence="1">
    <location>
        <begin position="16"/>
        <end position="87"/>
    </location>
</feature>
<reference evidence="2" key="1">
    <citation type="submission" date="2021-05" db="EMBL/GenBank/DDBJ databases">
        <authorList>
            <person name="Khan N."/>
        </authorList>
    </citation>
    <scope>NUCLEOTIDE SEQUENCE</scope>
</reference>
<evidence type="ECO:0000313" key="3">
    <source>
        <dbReference type="Proteomes" id="UP000693738"/>
    </source>
</evidence>
<dbReference type="Proteomes" id="UP000693738">
    <property type="component" value="Unassembled WGS sequence"/>
</dbReference>
<evidence type="ECO:0000259" key="1">
    <source>
        <dbReference type="PROSITE" id="PS50097"/>
    </source>
</evidence>
<gene>
    <name evidence="2" type="ORF">FEQUK3_LOCUS3858</name>
</gene>
<organism evidence="2 3">
    <name type="scientific">Fusarium equiseti</name>
    <name type="common">Fusarium scirpi</name>
    <dbReference type="NCBI Taxonomy" id="61235"/>
    <lineage>
        <taxon>Eukaryota</taxon>
        <taxon>Fungi</taxon>
        <taxon>Dikarya</taxon>
        <taxon>Ascomycota</taxon>
        <taxon>Pezizomycotina</taxon>
        <taxon>Sordariomycetes</taxon>
        <taxon>Hypocreomycetidae</taxon>
        <taxon>Hypocreales</taxon>
        <taxon>Nectriaceae</taxon>
        <taxon>Fusarium</taxon>
        <taxon>Fusarium incarnatum-equiseti species complex</taxon>
    </lineage>
</organism>
<comment type="caution">
    <text evidence="2">The sequence shown here is derived from an EMBL/GenBank/DDBJ whole genome shotgun (WGS) entry which is preliminary data.</text>
</comment>
<dbReference type="PANTHER" id="PTHR47843">
    <property type="entry name" value="BTB DOMAIN-CONTAINING PROTEIN-RELATED"/>
    <property type="match status" value="1"/>
</dbReference>
<dbReference type="PANTHER" id="PTHR47843:SF5">
    <property type="entry name" value="BTB_POZ DOMAIN PROTEIN"/>
    <property type="match status" value="1"/>
</dbReference>
<name>A0A8J2NFH9_FUSEQ</name>
<dbReference type="InterPro" id="IPR000210">
    <property type="entry name" value="BTB/POZ_dom"/>
</dbReference>
<evidence type="ECO:0000313" key="2">
    <source>
        <dbReference type="EMBL" id="CAG7558095.1"/>
    </source>
</evidence>
<dbReference type="EMBL" id="CAJSTJ010000122">
    <property type="protein sequence ID" value="CAG7558095.1"/>
    <property type="molecule type" value="Genomic_DNA"/>
</dbReference>
<accession>A0A8J2NFH9</accession>
<sequence>MVLPWLWDSFDNPSFSDLTLVCGDKSYNAHRAIVCPQSPVIARKLQSQFQSIKQDRSCDSCGVTSKYHYDLSQDDPQAVDCLIQYFYRQGYMRLARRYRPEGASTGKEESESSISSLEENDIDDSHPILHVKVYALAELYDVRGLKQLALDKFRGIIHHNSRPDRFLDGVEEAYASTISEDRGLRDVIINFFQAHPELVKLERVQRILKETHSLTYDLFMHSQDKQAPAKKSKFMF</sequence>